<evidence type="ECO:0000313" key="10">
    <source>
        <dbReference type="EMBL" id="KAF3432319.1"/>
    </source>
</evidence>
<reference evidence="10" key="1">
    <citation type="submission" date="2020-03" db="EMBL/GenBank/DDBJ databases">
        <title>A high-quality chromosome-level genome assembly of a woody plant with both climbing and erect habits, Rhamnella rubrinervis.</title>
        <authorList>
            <person name="Lu Z."/>
            <person name="Yang Y."/>
            <person name="Zhu X."/>
            <person name="Sun Y."/>
        </authorList>
    </citation>
    <scope>NUCLEOTIDE SEQUENCE</scope>
    <source>
        <strain evidence="10">BYM</strain>
        <tissue evidence="10">Leaf</tissue>
    </source>
</reference>
<dbReference type="Pfam" id="PF01650">
    <property type="entry name" value="Peptidase_C13"/>
    <property type="match status" value="1"/>
</dbReference>
<evidence type="ECO:0000256" key="3">
    <source>
        <dbReference type="ARBA" id="ARBA00022729"/>
    </source>
</evidence>
<keyword evidence="3" id="KW-0732">Signal</keyword>
<sequence length="486" mass="53782">MGTSKSSYETTGLLIFTLVCLIIEGWCLTANASKLSSQVVEDFFDGNAYAATSVKRWAVLVAGSNGWDNYRHQADVCHAYQILRKGGVSDKNIIVFMYDDIASNKNNPRPGVIINKPDGKDVYRGVPKDYTGHNVNTNNLYAVILGNKTALKGGSRKVVDSGPDDYIFIYYADHGGVGLLGMPEGDYVFAKDLIDVLKKKHAARAYKKMLLYIEACESGSIFEGLLPKNLNIYATTASNSQENSYATYCPGDSLAEFDTCLGDLYSISWMEDCDKKDLHKETLGEQYEEVRKRTADGTDGADKLSSHVMQYGSSTLRRDLVSYYMGINPTASSSSYTSEDEIHLPSSVSLSRVKSVAQRDADLLHFWHKFNTAPTGSQQKLEAKKQLDDEISHRKHVDNSINQIGKLLFGFENSSRVLNKVRPPGIPPVDDWQCLKKLVTTYEDHCGPLSSYGMKYTRAIANMCNAGVTTDQMIAASVKTCIQNNL</sequence>
<dbReference type="CDD" id="cd21115">
    <property type="entry name" value="legumain_C"/>
    <property type="match status" value="1"/>
</dbReference>
<dbReference type="OrthoDB" id="192611at2759"/>
<dbReference type="Gene3D" id="3.40.50.1460">
    <property type="match status" value="1"/>
</dbReference>
<accession>A0A8K0DQJ0</accession>
<dbReference type="PIRSF" id="PIRSF500139">
    <property type="entry name" value="AE"/>
    <property type="match status" value="1"/>
</dbReference>
<dbReference type="PIRSF" id="PIRSF019663">
    <property type="entry name" value="Legumain"/>
    <property type="match status" value="1"/>
</dbReference>
<dbReference type="GO" id="GO:0006624">
    <property type="term" value="P:vacuolar protein processing"/>
    <property type="evidence" value="ECO:0007669"/>
    <property type="project" value="TreeGrafter"/>
</dbReference>
<evidence type="ECO:0000256" key="5">
    <source>
        <dbReference type="ARBA" id="ARBA00022807"/>
    </source>
</evidence>
<dbReference type="PANTHER" id="PTHR12000:SF50">
    <property type="entry name" value="VACUOLAR-PROCESSING ENZYME GAMMA-ISOZYME"/>
    <property type="match status" value="1"/>
</dbReference>
<dbReference type="Gene3D" id="1.10.132.130">
    <property type="match status" value="1"/>
</dbReference>
<protein>
    <recommendedName>
        <fullName evidence="9">Legumain prodomain domain-containing protein</fullName>
    </recommendedName>
</protein>
<evidence type="ECO:0000256" key="4">
    <source>
        <dbReference type="ARBA" id="ARBA00022801"/>
    </source>
</evidence>
<feature type="domain" description="Legumain prodomain" evidence="9">
    <location>
        <begin position="385"/>
        <end position="481"/>
    </location>
</feature>
<evidence type="ECO:0000256" key="7">
    <source>
        <dbReference type="ARBA" id="ARBA00023180"/>
    </source>
</evidence>
<dbReference type="EMBL" id="VOIH02000012">
    <property type="protein sequence ID" value="KAF3432319.1"/>
    <property type="molecule type" value="Genomic_DNA"/>
</dbReference>
<evidence type="ECO:0000256" key="1">
    <source>
        <dbReference type="ARBA" id="ARBA00009941"/>
    </source>
</evidence>
<comment type="caution">
    <text evidence="10">The sequence shown here is derived from an EMBL/GenBank/DDBJ whole genome shotgun (WGS) entry which is preliminary data.</text>
</comment>
<gene>
    <name evidence="10" type="ORF">FNV43_RR27059</name>
</gene>
<feature type="active site" description="Nucleophile" evidence="8">
    <location>
        <position position="216"/>
    </location>
</feature>
<comment type="similarity">
    <text evidence="1">Belongs to the peptidase C13 family.</text>
</comment>
<keyword evidence="2" id="KW-0645">Protease</keyword>
<name>A0A8K0DQJ0_9ROSA</name>
<evidence type="ECO:0000313" key="11">
    <source>
        <dbReference type="Proteomes" id="UP000796880"/>
    </source>
</evidence>
<dbReference type="PRINTS" id="PR00776">
    <property type="entry name" value="HEMOGLOBNASE"/>
</dbReference>
<keyword evidence="6" id="KW-1015">Disulfide bond</keyword>
<keyword evidence="11" id="KW-1185">Reference proteome</keyword>
<keyword evidence="4" id="KW-0378">Hydrolase</keyword>
<dbReference type="Pfam" id="PF20985">
    <property type="entry name" value="Legum_prodom"/>
    <property type="match status" value="1"/>
</dbReference>
<evidence type="ECO:0000256" key="2">
    <source>
        <dbReference type="ARBA" id="ARBA00022670"/>
    </source>
</evidence>
<keyword evidence="5" id="KW-0788">Thiol protease</keyword>
<dbReference type="GO" id="GO:0005773">
    <property type="term" value="C:vacuole"/>
    <property type="evidence" value="ECO:0007669"/>
    <property type="project" value="GOC"/>
</dbReference>
<evidence type="ECO:0000256" key="6">
    <source>
        <dbReference type="ARBA" id="ARBA00023157"/>
    </source>
</evidence>
<dbReference type="InterPro" id="IPR043577">
    <property type="entry name" value="AE"/>
</dbReference>
<dbReference type="AlphaFoldDB" id="A0A8K0DQJ0"/>
<dbReference type="PANTHER" id="PTHR12000">
    <property type="entry name" value="HEMOGLOBINASE FAMILY MEMBER"/>
    <property type="match status" value="1"/>
</dbReference>
<evidence type="ECO:0000256" key="8">
    <source>
        <dbReference type="PIRSR" id="PIRSR019663-1"/>
    </source>
</evidence>
<organism evidence="10 11">
    <name type="scientific">Rhamnella rubrinervis</name>
    <dbReference type="NCBI Taxonomy" id="2594499"/>
    <lineage>
        <taxon>Eukaryota</taxon>
        <taxon>Viridiplantae</taxon>
        <taxon>Streptophyta</taxon>
        <taxon>Embryophyta</taxon>
        <taxon>Tracheophyta</taxon>
        <taxon>Spermatophyta</taxon>
        <taxon>Magnoliopsida</taxon>
        <taxon>eudicotyledons</taxon>
        <taxon>Gunneridae</taxon>
        <taxon>Pentapetalae</taxon>
        <taxon>rosids</taxon>
        <taxon>fabids</taxon>
        <taxon>Rosales</taxon>
        <taxon>Rhamnaceae</taxon>
        <taxon>rhamnoid group</taxon>
        <taxon>Rhamneae</taxon>
        <taxon>Rhamnella</taxon>
    </lineage>
</organism>
<evidence type="ECO:0000259" key="9">
    <source>
        <dbReference type="Pfam" id="PF20985"/>
    </source>
</evidence>
<dbReference type="GO" id="GO:0004197">
    <property type="term" value="F:cysteine-type endopeptidase activity"/>
    <property type="evidence" value="ECO:0007669"/>
    <property type="project" value="InterPro"/>
</dbReference>
<dbReference type="FunFam" id="1.10.132.130:FF:000001">
    <property type="entry name" value="Vacuolar-processing enzyme beta-isozyme"/>
    <property type="match status" value="1"/>
</dbReference>
<keyword evidence="7" id="KW-0325">Glycoprotein</keyword>
<proteinExistence type="inferred from homology"/>
<dbReference type="InterPro" id="IPR048501">
    <property type="entry name" value="Legum_prodom"/>
</dbReference>
<dbReference type="InterPro" id="IPR046427">
    <property type="entry name" value="Legumain_prodom_sf"/>
</dbReference>
<dbReference type="Proteomes" id="UP000796880">
    <property type="component" value="Unassembled WGS sequence"/>
</dbReference>
<dbReference type="FunFam" id="3.40.50.1460:FF:000005">
    <property type="entry name" value="Vacuolar-processing enzyme beta-isozyme"/>
    <property type="match status" value="1"/>
</dbReference>
<dbReference type="GO" id="GO:0051603">
    <property type="term" value="P:proteolysis involved in protein catabolic process"/>
    <property type="evidence" value="ECO:0007669"/>
    <property type="project" value="InterPro"/>
</dbReference>
<dbReference type="InterPro" id="IPR001096">
    <property type="entry name" value="Peptidase_C13"/>
</dbReference>
<feature type="active site" evidence="8">
    <location>
        <position position="174"/>
    </location>
</feature>